<dbReference type="AlphaFoldDB" id="A0A0F7DBM0"/>
<dbReference type="RefSeq" id="WP_048095562.1">
    <property type="nucleotide sequence ID" value="NZ_CP011267.1"/>
</dbReference>
<accession>A0A0F7DBM0</accession>
<feature type="transmembrane region" description="Helical" evidence="1">
    <location>
        <begin position="6"/>
        <end position="26"/>
    </location>
</feature>
<dbReference type="HOGENOM" id="CLU_2152507_0_0_2"/>
<dbReference type="InParanoid" id="A0A0F7DBM0"/>
<gene>
    <name evidence="2" type="ORF">GAH_01373</name>
</gene>
<dbReference type="STRING" id="113653.GAH_01373"/>
<sequence length="111" mass="11870">MSKTGIILTIFATGFISGIFFGFYLLTGENVNPENILIKAGNMFCDAIKNLNPETSAQCKDYMFYASLLISVLGILEIIALISAAGNWITGISAYLIGFVIGVVLVFFSGG</sequence>
<keyword evidence="1" id="KW-1133">Transmembrane helix</keyword>
<organism evidence="2 3">
    <name type="scientific">Geoglobus ahangari</name>
    <dbReference type="NCBI Taxonomy" id="113653"/>
    <lineage>
        <taxon>Archaea</taxon>
        <taxon>Methanobacteriati</taxon>
        <taxon>Methanobacteriota</taxon>
        <taxon>Archaeoglobi</taxon>
        <taxon>Archaeoglobales</taxon>
        <taxon>Archaeoglobaceae</taxon>
        <taxon>Geoglobus</taxon>
    </lineage>
</organism>
<keyword evidence="3" id="KW-1185">Reference proteome</keyword>
<feature type="transmembrane region" description="Helical" evidence="1">
    <location>
        <begin position="62"/>
        <end position="82"/>
    </location>
</feature>
<dbReference type="Proteomes" id="UP000034723">
    <property type="component" value="Chromosome"/>
</dbReference>
<dbReference type="EMBL" id="CP011267">
    <property type="protein sequence ID" value="AKG91326.1"/>
    <property type="molecule type" value="Genomic_DNA"/>
</dbReference>
<feature type="transmembrane region" description="Helical" evidence="1">
    <location>
        <begin position="88"/>
        <end position="108"/>
    </location>
</feature>
<name>A0A0F7DBM0_9EURY</name>
<dbReference type="GeneID" id="24803945"/>
<evidence type="ECO:0000313" key="2">
    <source>
        <dbReference type="EMBL" id="AKG91326.1"/>
    </source>
</evidence>
<evidence type="ECO:0000256" key="1">
    <source>
        <dbReference type="SAM" id="Phobius"/>
    </source>
</evidence>
<proteinExistence type="predicted"/>
<keyword evidence="1" id="KW-0472">Membrane</keyword>
<protein>
    <submittedName>
        <fullName evidence="2">Uncharacterized protein</fullName>
    </submittedName>
</protein>
<dbReference type="KEGG" id="gah:GAH_01373"/>
<evidence type="ECO:0000313" key="3">
    <source>
        <dbReference type="Proteomes" id="UP000034723"/>
    </source>
</evidence>
<keyword evidence="1" id="KW-0812">Transmembrane</keyword>
<reference evidence="2 3" key="1">
    <citation type="submission" date="2015-04" db="EMBL/GenBank/DDBJ databases">
        <title>The complete genome sequence of the hyperthermophilic, obligate iron-reducing archaeon Geoglobus ahangari strain 234T.</title>
        <authorList>
            <person name="Manzella M.P."/>
            <person name="Holmes D.E."/>
            <person name="Rocheleau J.M."/>
            <person name="Chung A."/>
            <person name="Reguera G."/>
            <person name="Kashefi K."/>
        </authorList>
    </citation>
    <scope>NUCLEOTIDE SEQUENCE [LARGE SCALE GENOMIC DNA]</scope>
    <source>
        <strain evidence="2 3">234</strain>
    </source>
</reference>